<feature type="transmembrane region" description="Helical" evidence="5">
    <location>
        <begin position="116"/>
        <end position="139"/>
    </location>
</feature>
<dbReference type="InterPro" id="IPR050367">
    <property type="entry name" value="APC_superfamily"/>
</dbReference>
<feature type="transmembrane region" description="Helical" evidence="5">
    <location>
        <begin position="359"/>
        <end position="389"/>
    </location>
</feature>
<feature type="transmembrane region" description="Helical" evidence="5">
    <location>
        <begin position="272"/>
        <end position="295"/>
    </location>
</feature>
<proteinExistence type="predicted"/>
<feature type="transmembrane region" description="Helical" evidence="5">
    <location>
        <begin position="85"/>
        <end position="104"/>
    </location>
</feature>
<dbReference type="Proteomes" id="UP001151002">
    <property type="component" value="Unassembled WGS sequence"/>
</dbReference>
<gene>
    <name evidence="6" type="ORF">OWR29_39145</name>
</gene>
<protein>
    <submittedName>
        <fullName evidence="6">APC family permease</fullName>
    </submittedName>
</protein>
<keyword evidence="2 5" id="KW-0812">Transmembrane</keyword>
<keyword evidence="7" id="KW-1185">Reference proteome</keyword>
<dbReference type="RefSeq" id="WP_267568606.1">
    <property type="nucleotide sequence ID" value="NZ_JAPNTZ010000018.1"/>
</dbReference>
<feature type="transmembrane region" description="Helical" evidence="5">
    <location>
        <begin position="401"/>
        <end position="423"/>
    </location>
</feature>
<evidence type="ECO:0000256" key="1">
    <source>
        <dbReference type="ARBA" id="ARBA00004141"/>
    </source>
</evidence>
<feature type="transmembrane region" description="Helical" evidence="5">
    <location>
        <begin position="42"/>
        <end position="64"/>
    </location>
</feature>
<dbReference type="EMBL" id="JAPNTZ010000018">
    <property type="protein sequence ID" value="MCY1144048.1"/>
    <property type="molecule type" value="Genomic_DNA"/>
</dbReference>
<dbReference type="PANTHER" id="PTHR42770:SF16">
    <property type="entry name" value="AMINO ACID PERMEASE"/>
    <property type="match status" value="1"/>
</dbReference>
<feature type="transmembrane region" description="Helical" evidence="5">
    <location>
        <begin position="151"/>
        <end position="170"/>
    </location>
</feature>
<keyword evidence="3 5" id="KW-1133">Transmembrane helix</keyword>
<dbReference type="PANTHER" id="PTHR42770">
    <property type="entry name" value="AMINO ACID TRANSPORTER-RELATED"/>
    <property type="match status" value="1"/>
</dbReference>
<name>A0ABT4BC01_9ACTN</name>
<evidence type="ECO:0000256" key="4">
    <source>
        <dbReference type="ARBA" id="ARBA00023136"/>
    </source>
</evidence>
<evidence type="ECO:0000256" key="5">
    <source>
        <dbReference type="SAM" id="Phobius"/>
    </source>
</evidence>
<evidence type="ECO:0000256" key="2">
    <source>
        <dbReference type="ARBA" id="ARBA00022692"/>
    </source>
</evidence>
<dbReference type="Gene3D" id="1.20.1740.10">
    <property type="entry name" value="Amino acid/polyamine transporter I"/>
    <property type="match status" value="1"/>
</dbReference>
<keyword evidence="4 5" id="KW-0472">Membrane</keyword>
<reference evidence="6" key="1">
    <citation type="submission" date="2022-11" db="EMBL/GenBank/DDBJ databases">
        <authorList>
            <person name="Somphong A."/>
            <person name="Phongsopitanun W."/>
        </authorList>
    </citation>
    <scope>NUCLEOTIDE SEQUENCE</scope>
    <source>
        <strain evidence="6">Pm04-4</strain>
    </source>
</reference>
<sequence>MNHAPTLARYSMTGGLLFIAAVVASSPLTVLAGGIPTTYARTGVAGVPLSFLLVMVVLGVLMVAKISVGRHVRHGAPFYAQLAHVSPAAGLAAAGVAFVGYNALQISLYPLLGVTMAGLAGTGPWWVWAGGAWLVVLLLGRHPGAVNAQVLGVLLALEIAVIGFFVLAGFSSPAGGAVSADVLMPSSLFVLGAAAPVLVFAMAAFAGVESVLAYGEEATSARAVAAALAAAVGVCGVLYCAASWAYASWLGLDQLQAGAADPDRQPLDLLEAMFGSGITVLATAFLVTSVLAAMISFHATVARYVFALAREQVLPRSWATVSSGAGGGAPLGGSRVQAVTAAAVLAVFGVAGADPMTVIFPWLSALGALCVLLLLTAAAWSALVFFARGHGRAEPPLVRRVFPLAGGVAGVFALTFMASNLRLILDVPTGSARPWLIAVPIAAAVLTGLTGGAWLRRHHPDTYTQLGRGVPQPARVLDPQLNDIEV</sequence>
<comment type="subcellular location">
    <subcellularLocation>
        <location evidence="1">Membrane</location>
        <topology evidence="1">Multi-pass membrane protein</topology>
    </subcellularLocation>
</comment>
<evidence type="ECO:0000313" key="7">
    <source>
        <dbReference type="Proteomes" id="UP001151002"/>
    </source>
</evidence>
<dbReference type="PIRSF" id="PIRSF006060">
    <property type="entry name" value="AA_transporter"/>
    <property type="match status" value="1"/>
</dbReference>
<feature type="transmembrane region" description="Helical" evidence="5">
    <location>
        <begin position="190"/>
        <end position="212"/>
    </location>
</feature>
<evidence type="ECO:0000256" key="3">
    <source>
        <dbReference type="ARBA" id="ARBA00022989"/>
    </source>
</evidence>
<accession>A0ABT4BC01</accession>
<feature type="transmembrane region" description="Helical" evidence="5">
    <location>
        <begin position="336"/>
        <end position="353"/>
    </location>
</feature>
<organism evidence="6 7">
    <name type="scientific">Paractinoplanes pyxinae</name>
    <dbReference type="NCBI Taxonomy" id="2997416"/>
    <lineage>
        <taxon>Bacteria</taxon>
        <taxon>Bacillati</taxon>
        <taxon>Actinomycetota</taxon>
        <taxon>Actinomycetes</taxon>
        <taxon>Micromonosporales</taxon>
        <taxon>Micromonosporaceae</taxon>
        <taxon>Paractinoplanes</taxon>
    </lineage>
</organism>
<evidence type="ECO:0000313" key="6">
    <source>
        <dbReference type="EMBL" id="MCY1144048.1"/>
    </source>
</evidence>
<comment type="caution">
    <text evidence="6">The sequence shown here is derived from an EMBL/GenBank/DDBJ whole genome shotgun (WGS) entry which is preliminary data.</text>
</comment>
<feature type="transmembrane region" description="Helical" evidence="5">
    <location>
        <begin position="224"/>
        <end position="246"/>
    </location>
</feature>
<feature type="transmembrane region" description="Helical" evidence="5">
    <location>
        <begin position="435"/>
        <end position="455"/>
    </location>
</feature>